<dbReference type="Gene3D" id="1.10.10.60">
    <property type="entry name" value="Homeodomain-like"/>
    <property type="match status" value="2"/>
</dbReference>
<dbReference type="PROSITE" id="PS00041">
    <property type="entry name" value="HTH_ARAC_FAMILY_1"/>
    <property type="match status" value="1"/>
</dbReference>
<dbReference type="Proteomes" id="UP001519296">
    <property type="component" value="Unassembled WGS sequence"/>
</dbReference>
<evidence type="ECO:0000256" key="3">
    <source>
        <dbReference type="ARBA" id="ARBA00023163"/>
    </source>
</evidence>
<dbReference type="Pfam" id="PF12833">
    <property type="entry name" value="HTH_18"/>
    <property type="match status" value="1"/>
</dbReference>
<dbReference type="SMART" id="SM00342">
    <property type="entry name" value="HTH_ARAC"/>
    <property type="match status" value="1"/>
</dbReference>
<evidence type="ECO:0000259" key="4">
    <source>
        <dbReference type="PROSITE" id="PS01124"/>
    </source>
</evidence>
<dbReference type="SUPFAM" id="SSF46689">
    <property type="entry name" value="Homeodomain-like"/>
    <property type="match status" value="2"/>
</dbReference>
<sequence>MSKEKMEEVATYLSQHFQEDLALSELAQQFHYSPFHLSRTFKKYLGCTIKQYIEALRIGRGIREIMEEQQSVTATSLEAGYDSLGSFSNTFKRHTGVSPKKYQRESRLAYDFLTKQVAKQGVLLHQDANLSSQNELTVEVIYPPDYQPRLTCVGLFKARLPKEVPVVGAVLAGQRSFTFKNVPDGPYYLLACELLEDLRLTKNYVLEHNYRQASDEALFFEGNSRLSQQLLMRRPLPSDPPITVNLPVLARRSLVQQAQLRIRKFLP</sequence>
<organism evidence="5 6">
    <name type="scientific">Streptococcus oricebi</name>
    <dbReference type="NCBI Taxonomy" id="1547447"/>
    <lineage>
        <taxon>Bacteria</taxon>
        <taxon>Bacillati</taxon>
        <taxon>Bacillota</taxon>
        <taxon>Bacilli</taxon>
        <taxon>Lactobacillales</taxon>
        <taxon>Streptococcaceae</taxon>
        <taxon>Streptococcus</taxon>
    </lineage>
</organism>
<dbReference type="RefSeq" id="WP_209626819.1">
    <property type="nucleotide sequence ID" value="NZ_PRDG01000001.1"/>
</dbReference>
<keyword evidence="6" id="KW-1185">Reference proteome</keyword>
<accession>A0ABS5B1R4</accession>
<dbReference type="InterPro" id="IPR018060">
    <property type="entry name" value="HTH_AraC"/>
</dbReference>
<dbReference type="InterPro" id="IPR009057">
    <property type="entry name" value="Homeodomain-like_sf"/>
</dbReference>
<dbReference type="PROSITE" id="PS01124">
    <property type="entry name" value="HTH_ARAC_FAMILY_2"/>
    <property type="match status" value="1"/>
</dbReference>
<keyword evidence="1" id="KW-0805">Transcription regulation</keyword>
<evidence type="ECO:0000256" key="2">
    <source>
        <dbReference type="ARBA" id="ARBA00023125"/>
    </source>
</evidence>
<protein>
    <submittedName>
        <fullName evidence="5">AraC family transcriptional regulator</fullName>
    </submittedName>
</protein>
<gene>
    <name evidence="5" type="ORF">C4K46_01965</name>
</gene>
<evidence type="ECO:0000313" key="5">
    <source>
        <dbReference type="EMBL" id="MBP2622700.1"/>
    </source>
</evidence>
<evidence type="ECO:0000313" key="6">
    <source>
        <dbReference type="Proteomes" id="UP001519296"/>
    </source>
</evidence>
<keyword evidence="3" id="KW-0804">Transcription</keyword>
<proteinExistence type="predicted"/>
<dbReference type="PANTHER" id="PTHR43280">
    <property type="entry name" value="ARAC-FAMILY TRANSCRIPTIONAL REGULATOR"/>
    <property type="match status" value="1"/>
</dbReference>
<reference evidence="5 6" key="1">
    <citation type="submission" date="2018-02" db="EMBL/GenBank/DDBJ databases">
        <title>Draft genome sequence of Streptococcus oricebi CCUG 70868T type strain.</title>
        <authorList>
            <person name="Mendez V."/>
            <person name="Salva-Serra F."/>
            <person name="Jaen-Luchoro D."/>
            <person name="Gonzales-Siles L."/>
            <person name="Karlsson R."/>
            <person name="Engstrom-Jakobsson H."/>
            <person name="Busquets A."/>
            <person name="Gomila M."/>
            <person name="Pineiro-Iglesias B."/>
            <person name="Bennasar-Figueras A."/>
            <person name="Seeger M."/>
            <person name="Moore E."/>
        </authorList>
    </citation>
    <scope>NUCLEOTIDE SEQUENCE [LARGE SCALE GENOMIC DNA]</scope>
    <source>
        <strain evidence="5 6">CCUG 70868</strain>
    </source>
</reference>
<dbReference type="PANTHER" id="PTHR43280:SF28">
    <property type="entry name" value="HTH-TYPE TRANSCRIPTIONAL ACTIVATOR RHAS"/>
    <property type="match status" value="1"/>
</dbReference>
<keyword evidence="2" id="KW-0238">DNA-binding</keyword>
<dbReference type="EMBL" id="PRDG01000001">
    <property type="protein sequence ID" value="MBP2622700.1"/>
    <property type="molecule type" value="Genomic_DNA"/>
</dbReference>
<dbReference type="InterPro" id="IPR018062">
    <property type="entry name" value="HTH_AraC-typ_CS"/>
</dbReference>
<comment type="caution">
    <text evidence="5">The sequence shown here is derived from an EMBL/GenBank/DDBJ whole genome shotgun (WGS) entry which is preliminary data.</text>
</comment>
<evidence type="ECO:0000256" key="1">
    <source>
        <dbReference type="ARBA" id="ARBA00023015"/>
    </source>
</evidence>
<name>A0ABS5B1R4_9STRE</name>
<feature type="domain" description="HTH araC/xylS-type" evidence="4">
    <location>
        <begin position="7"/>
        <end position="105"/>
    </location>
</feature>